<evidence type="ECO:0000313" key="2">
    <source>
        <dbReference type="Proteomes" id="UP001623349"/>
    </source>
</evidence>
<evidence type="ECO:0000313" key="1">
    <source>
        <dbReference type="EMBL" id="GAB1294745.1"/>
    </source>
</evidence>
<reference evidence="1 2" key="1">
    <citation type="submission" date="2024-08" db="EMBL/GenBank/DDBJ databases">
        <title>The draft genome of Apodemus speciosus.</title>
        <authorList>
            <person name="Nabeshima K."/>
            <person name="Suzuki S."/>
            <person name="Onuma M."/>
        </authorList>
    </citation>
    <scope>NUCLEOTIDE SEQUENCE [LARGE SCALE GENOMIC DNA]</scope>
    <source>
        <strain evidence="1">IB14-021</strain>
    </source>
</reference>
<name>A0ABQ0F659_APOSI</name>
<protein>
    <submittedName>
        <fullName evidence="1">Family with sequence similarity 240 member A</fullName>
    </submittedName>
</protein>
<dbReference type="Proteomes" id="UP001623349">
    <property type="component" value="Unassembled WGS sequence"/>
</dbReference>
<comment type="caution">
    <text evidence="1">The sequence shown here is derived from an EMBL/GenBank/DDBJ whole genome shotgun (WGS) entry which is preliminary data.</text>
</comment>
<dbReference type="PANTHER" id="PTHR40387:SF3">
    <property type="entry name" value="PROTEIN FAM240A"/>
    <property type="match status" value="1"/>
</dbReference>
<dbReference type="EMBL" id="BAAFST010000009">
    <property type="protein sequence ID" value="GAB1294745.1"/>
    <property type="molecule type" value="Genomic_DNA"/>
</dbReference>
<sequence>MVYTSRGRWGTSHPVWFYLWPFPVRSNLDSLLSTVALSSMGPGCPRSVPCADAGMASSTAFLRPFSLAAGMNNQYVRREVFCRNTCHELKRFWEREIGKQTCYRESEEHRLGRSALRKSGGAVGPSGTGIIVLLREEWKQRLETKLRLRNNPDEAEKPTNVG</sequence>
<organism evidence="1 2">
    <name type="scientific">Apodemus speciosus</name>
    <name type="common">Large Japanese field mouse</name>
    <dbReference type="NCBI Taxonomy" id="105296"/>
    <lineage>
        <taxon>Eukaryota</taxon>
        <taxon>Metazoa</taxon>
        <taxon>Chordata</taxon>
        <taxon>Craniata</taxon>
        <taxon>Vertebrata</taxon>
        <taxon>Euteleostomi</taxon>
        <taxon>Mammalia</taxon>
        <taxon>Eutheria</taxon>
        <taxon>Euarchontoglires</taxon>
        <taxon>Glires</taxon>
        <taxon>Rodentia</taxon>
        <taxon>Myomorpha</taxon>
        <taxon>Muroidea</taxon>
        <taxon>Muridae</taxon>
        <taxon>Murinae</taxon>
        <taxon>Apodemus</taxon>
    </lineage>
</organism>
<dbReference type="PANTHER" id="PTHR40387">
    <property type="entry name" value="PROTEIN FAM240B"/>
    <property type="match status" value="1"/>
</dbReference>
<keyword evidence="2" id="KW-1185">Reference proteome</keyword>
<proteinExistence type="predicted"/>
<gene>
    <name evidence="1" type="ORF">APTSU1_000997800</name>
</gene>
<dbReference type="InterPro" id="IPR040261">
    <property type="entry name" value="FAM240"/>
</dbReference>
<accession>A0ABQ0F659</accession>